<protein>
    <submittedName>
        <fullName evidence="2">Uncharacterized protein</fullName>
    </submittedName>
</protein>
<feature type="compositionally biased region" description="Polar residues" evidence="1">
    <location>
        <begin position="56"/>
        <end position="66"/>
    </location>
</feature>
<gene>
    <name evidence="2" type="ORF">CDAR_498571</name>
</gene>
<sequence length="104" mass="12310">MVNEVYYGGEIKVMRRSKVELRPASREIEQHQPHQSYTYHIPPPPPSKILFKNSHSKSYPTAGQRTIRQHPKKDYYRLHTTKMGQNAQLNLRQNTPLIHLQHQK</sequence>
<proteinExistence type="predicted"/>
<dbReference type="EMBL" id="BPLQ01008070">
    <property type="protein sequence ID" value="GIY34452.1"/>
    <property type="molecule type" value="Genomic_DNA"/>
</dbReference>
<evidence type="ECO:0000313" key="2">
    <source>
        <dbReference type="EMBL" id="GIY34452.1"/>
    </source>
</evidence>
<evidence type="ECO:0000313" key="3">
    <source>
        <dbReference type="Proteomes" id="UP001054837"/>
    </source>
</evidence>
<reference evidence="2 3" key="1">
    <citation type="submission" date="2021-06" db="EMBL/GenBank/DDBJ databases">
        <title>Caerostris darwini draft genome.</title>
        <authorList>
            <person name="Kono N."/>
            <person name="Arakawa K."/>
        </authorList>
    </citation>
    <scope>NUCLEOTIDE SEQUENCE [LARGE SCALE GENOMIC DNA]</scope>
</reference>
<accession>A0AAV4SPG1</accession>
<keyword evidence="3" id="KW-1185">Reference proteome</keyword>
<comment type="caution">
    <text evidence="2">The sequence shown here is derived from an EMBL/GenBank/DDBJ whole genome shotgun (WGS) entry which is preliminary data.</text>
</comment>
<feature type="region of interest" description="Disordered" evidence="1">
    <location>
        <begin position="23"/>
        <end position="67"/>
    </location>
</feature>
<dbReference type="AlphaFoldDB" id="A0AAV4SPG1"/>
<dbReference type="Proteomes" id="UP001054837">
    <property type="component" value="Unassembled WGS sequence"/>
</dbReference>
<feature type="compositionally biased region" description="Basic and acidic residues" evidence="1">
    <location>
        <begin position="23"/>
        <end position="32"/>
    </location>
</feature>
<evidence type="ECO:0000256" key="1">
    <source>
        <dbReference type="SAM" id="MobiDB-lite"/>
    </source>
</evidence>
<name>A0AAV4SPG1_9ARAC</name>
<organism evidence="2 3">
    <name type="scientific">Caerostris darwini</name>
    <dbReference type="NCBI Taxonomy" id="1538125"/>
    <lineage>
        <taxon>Eukaryota</taxon>
        <taxon>Metazoa</taxon>
        <taxon>Ecdysozoa</taxon>
        <taxon>Arthropoda</taxon>
        <taxon>Chelicerata</taxon>
        <taxon>Arachnida</taxon>
        <taxon>Araneae</taxon>
        <taxon>Araneomorphae</taxon>
        <taxon>Entelegynae</taxon>
        <taxon>Araneoidea</taxon>
        <taxon>Araneidae</taxon>
        <taxon>Caerostris</taxon>
    </lineage>
</organism>